<protein>
    <submittedName>
        <fullName evidence="1">Uncharacterized protein</fullName>
    </submittedName>
</protein>
<reference evidence="1" key="1">
    <citation type="submission" date="2018-02" db="EMBL/GenBank/DDBJ databases">
        <title>Rhizophora mucronata_Transcriptome.</title>
        <authorList>
            <person name="Meera S.P."/>
            <person name="Sreeshan A."/>
            <person name="Augustine A."/>
        </authorList>
    </citation>
    <scope>NUCLEOTIDE SEQUENCE</scope>
    <source>
        <tissue evidence="1">Leaf</tissue>
    </source>
</reference>
<organism evidence="1">
    <name type="scientific">Rhizophora mucronata</name>
    <name type="common">Asiatic mangrove</name>
    <dbReference type="NCBI Taxonomy" id="61149"/>
    <lineage>
        <taxon>Eukaryota</taxon>
        <taxon>Viridiplantae</taxon>
        <taxon>Streptophyta</taxon>
        <taxon>Embryophyta</taxon>
        <taxon>Tracheophyta</taxon>
        <taxon>Spermatophyta</taxon>
        <taxon>Magnoliopsida</taxon>
        <taxon>eudicotyledons</taxon>
        <taxon>Gunneridae</taxon>
        <taxon>Pentapetalae</taxon>
        <taxon>rosids</taxon>
        <taxon>fabids</taxon>
        <taxon>Malpighiales</taxon>
        <taxon>Rhizophoraceae</taxon>
        <taxon>Rhizophora</taxon>
    </lineage>
</organism>
<accession>A0A2P2N5L9</accession>
<name>A0A2P2N5L9_RHIMU</name>
<evidence type="ECO:0000313" key="1">
    <source>
        <dbReference type="EMBL" id="MBX37769.1"/>
    </source>
</evidence>
<dbReference type="EMBL" id="GGEC01057285">
    <property type="protein sequence ID" value="MBX37769.1"/>
    <property type="molecule type" value="Transcribed_RNA"/>
</dbReference>
<proteinExistence type="predicted"/>
<dbReference type="AlphaFoldDB" id="A0A2P2N5L9"/>
<sequence length="43" mass="5167">MQPLDTTRFSKKIASFTIRCRTSREVFVFIVECDHFYLDNHTI</sequence>